<dbReference type="AlphaFoldDB" id="A0A5N6GW05"/>
<reference evidence="1" key="1">
    <citation type="submission" date="2019-04" db="EMBL/GenBank/DDBJ databases">
        <title>Friends and foes A comparative genomics study of 23 Aspergillus species from section Flavi.</title>
        <authorList>
            <consortium name="DOE Joint Genome Institute"/>
            <person name="Kjaerbolling I."/>
            <person name="Vesth T."/>
            <person name="Frisvad J.C."/>
            <person name="Nybo J.L."/>
            <person name="Theobald S."/>
            <person name="Kildgaard S."/>
            <person name="Isbrandt T."/>
            <person name="Kuo A."/>
            <person name="Sato A."/>
            <person name="Lyhne E.K."/>
            <person name="Kogle M.E."/>
            <person name="Wiebenga A."/>
            <person name="Kun R.S."/>
            <person name="Lubbers R.J."/>
            <person name="Makela M.R."/>
            <person name="Barry K."/>
            <person name="Chovatia M."/>
            <person name="Clum A."/>
            <person name="Daum C."/>
            <person name="Haridas S."/>
            <person name="He G."/>
            <person name="LaButti K."/>
            <person name="Lipzen A."/>
            <person name="Mondo S."/>
            <person name="Riley R."/>
            <person name="Salamov A."/>
            <person name="Simmons B.A."/>
            <person name="Magnuson J.K."/>
            <person name="Henrissat B."/>
            <person name="Mortensen U.H."/>
            <person name="Larsen T.O."/>
            <person name="Devries R.P."/>
            <person name="Grigoriev I.V."/>
            <person name="Machida M."/>
            <person name="Baker S.E."/>
            <person name="Andersen M.R."/>
        </authorList>
    </citation>
    <scope>NUCLEOTIDE SEQUENCE [LARGE SCALE GENOMIC DNA]</scope>
    <source>
        <strain evidence="1">CBS 121.62</strain>
    </source>
</reference>
<sequence length="94" mass="10700">MARLRCNYRHAPYGTSVGIKRSELFLLVVFFSSLLSSYCTATGVNCMYHLLDWNLILPAGRSSLARCTTVSKVDYSHIIGHRRVNALTELYRPF</sequence>
<evidence type="ECO:0000313" key="1">
    <source>
        <dbReference type="EMBL" id="KAB8245987.1"/>
    </source>
</evidence>
<protein>
    <submittedName>
        <fullName evidence="1">Uncharacterized protein</fullName>
    </submittedName>
</protein>
<dbReference type="EMBL" id="ML734605">
    <property type="protein sequence ID" value="KAB8245987.1"/>
    <property type="molecule type" value="Genomic_DNA"/>
</dbReference>
<organism evidence="1">
    <name type="scientific">Aspergillus flavus</name>
    <dbReference type="NCBI Taxonomy" id="5059"/>
    <lineage>
        <taxon>Eukaryota</taxon>
        <taxon>Fungi</taxon>
        <taxon>Dikarya</taxon>
        <taxon>Ascomycota</taxon>
        <taxon>Pezizomycotina</taxon>
        <taxon>Eurotiomycetes</taxon>
        <taxon>Eurotiomycetidae</taxon>
        <taxon>Eurotiales</taxon>
        <taxon>Aspergillaceae</taxon>
        <taxon>Aspergillus</taxon>
        <taxon>Aspergillus subgen. Circumdati</taxon>
    </lineage>
</organism>
<accession>A0A5N6GW05</accession>
<gene>
    <name evidence="1" type="ORF">BDV35DRAFT_355269</name>
</gene>
<proteinExistence type="predicted"/>
<name>A0A5N6GW05_ASPFL</name>
<dbReference type="Proteomes" id="UP000325434">
    <property type="component" value="Unassembled WGS sequence"/>
</dbReference>